<dbReference type="InterPro" id="IPR025269">
    <property type="entry name" value="SAM-like_dom"/>
</dbReference>
<comment type="similarity">
    <text evidence="1">Belongs to the 'phage' integrase family.</text>
</comment>
<feature type="domain" description="Tyr recombinase" evidence="4">
    <location>
        <begin position="208"/>
        <end position="383"/>
    </location>
</feature>
<dbReference type="PROSITE" id="PS51898">
    <property type="entry name" value="TYR_RECOMBINASE"/>
    <property type="match status" value="1"/>
</dbReference>
<dbReference type="Pfam" id="PF13102">
    <property type="entry name" value="Phage_int_SAM_5"/>
    <property type="match status" value="1"/>
</dbReference>
<evidence type="ECO:0000313" key="6">
    <source>
        <dbReference type="Proteomes" id="UP000005974"/>
    </source>
</evidence>
<protein>
    <recommendedName>
        <fullName evidence="4">Tyr recombinase domain-containing protein</fullName>
    </recommendedName>
</protein>
<evidence type="ECO:0000256" key="3">
    <source>
        <dbReference type="ARBA" id="ARBA00023172"/>
    </source>
</evidence>
<dbReference type="GO" id="GO:0006310">
    <property type="term" value="P:DNA recombination"/>
    <property type="evidence" value="ECO:0007669"/>
    <property type="project" value="UniProtKB-KW"/>
</dbReference>
<sequence>MLEKIRYRLVYNRQKKLNKQGTALVQVEAYLNQRKAYFKTNVYLKPEHWSKQGAQVVNHPQSNELNAMLYGYILDLQAIELNCWKNGIDATLSKLKEFVKKDVSPSISFLKFAQHTIENSDRKARTKDNMLVTVATLKEFRGIIDFKDLNYTFLKDFDVFLRNKGLQVNTIGKHMRVLRTLINEAINQGYIPQDAYPFRKFKIKKEQTEHRFLLPNELEKMESLKLPEKKNNSQHVLDAFLFCCYTGLRFSDFKQLSNRNLIIIDGNSWLILNSLKTGSKLQIPLYLLFRGKALSIISHYNSIEELSKIGCNSDTNRILQKLVQMAGINKKITYHTARHTCATLLVHQGVPITTVQRILGHTSVRTTQIYSEVFAETLIKDLTLANEKSNLKNMEIVKRNRKKANNNTGKVPLAIE</sequence>
<comment type="caution">
    <text evidence="5">The sequence shown here is derived from an EMBL/GenBank/DDBJ whole genome shotgun (WGS) entry which is preliminary data.</text>
</comment>
<dbReference type="SUPFAM" id="SSF56349">
    <property type="entry name" value="DNA breaking-rejoining enzymes"/>
    <property type="match status" value="1"/>
</dbReference>
<dbReference type="RefSeq" id="WP_007847294.1">
    <property type="nucleotide sequence ID" value="NZ_JH724133.1"/>
</dbReference>
<dbReference type="InterPro" id="IPR035386">
    <property type="entry name" value="Arm-DNA-bind_5"/>
</dbReference>
<dbReference type="PATRIC" id="fig|997876.3.peg.1355"/>
<dbReference type="EMBL" id="AGXJ01000021">
    <property type="protein sequence ID" value="EIY37063.1"/>
    <property type="molecule type" value="Genomic_DNA"/>
</dbReference>
<dbReference type="Gene3D" id="1.10.443.10">
    <property type="entry name" value="Intergrase catalytic core"/>
    <property type="match status" value="1"/>
</dbReference>
<dbReference type="GO" id="GO:0015074">
    <property type="term" value="P:DNA integration"/>
    <property type="evidence" value="ECO:0007669"/>
    <property type="project" value="InterPro"/>
</dbReference>
<dbReference type="InterPro" id="IPR002104">
    <property type="entry name" value="Integrase_catalytic"/>
</dbReference>
<dbReference type="HOGENOM" id="CLU_033139_2_3_10"/>
<accession>I9R511</accession>
<evidence type="ECO:0000256" key="2">
    <source>
        <dbReference type="ARBA" id="ARBA00023125"/>
    </source>
</evidence>
<dbReference type="PANTHER" id="PTHR30349">
    <property type="entry name" value="PHAGE INTEGRASE-RELATED"/>
    <property type="match status" value="1"/>
</dbReference>
<dbReference type="AlphaFoldDB" id="I9R511"/>
<dbReference type="Gene3D" id="1.10.150.130">
    <property type="match status" value="1"/>
</dbReference>
<dbReference type="OrthoDB" id="1493636at2"/>
<dbReference type="Pfam" id="PF00589">
    <property type="entry name" value="Phage_integrase"/>
    <property type="match status" value="1"/>
</dbReference>
<name>I9R511_9BACT</name>
<keyword evidence="6" id="KW-1185">Reference proteome</keyword>
<dbReference type="PANTHER" id="PTHR30349:SF64">
    <property type="entry name" value="PROPHAGE INTEGRASE INTD-RELATED"/>
    <property type="match status" value="1"/>
</dbReference>
<dbReference type="InterPro" id="IPR050090">
    <property type="entry name" value="Tyrosine_recombinase_XerCD"/>
</dbReference>
<evidence type="ECO:0000256" key="1">
    <source>
        <dbReference type="ARBA" id="ARBA00008857"/>
    </source>
</evidence>
<dbReference type="Pfam" id="PF17293">
    <property type="entry name" value="Arm-DNA-bind_5"/>
    <property type="match status" value="1"/>
</dbReference>
<keyword evidence="3" id="KW-0233">DNA recombination</keyword>
<dbReference type="InterPro" id="IPR010998">
    <property type="entry name" value="Integrase_recombinase_N"/>
</dbReference>
<reference evidence="5 6" key="1">
    <citation type="submission" date="2012-02" db="EMBL/GenBank/DDBJ databases">
        <title>The Genome Sequence of Bacteroides dorei CL02T12C06.</title>
        <authorList>
            <consortium name="The Broad Institute Genome Sequencing Platform"/>
            <person name="Earl A."/>
            <person name="Ward D."/>
            <person name="Feldgarden M."/>
            <person name="Gevers D."/>
            <person name="Zitomersky N.L."/>
            <person name="Coyne M.J."/>
            <person name="Comstock L.E."/>
            <person name="Young S.K."/>
            <person name="Zeng Q."/>
            <person name="Gargeya S."/>
            <person name="Fitzgerald M."/>
            <person name="Haas B."/>
            <person name="Abouelleil A."/>
            <person name="Alvarado L."/>
            <person name="Arachchi H.M."/>
            <person name="Berlin A."/>
            <person name="Chapman S.B."/>
            <person name="Gearin G."/>
            <person name="Goldberg J."/>
            <person name="Griggs A."/>
            <person name="Gujja S."/>
            <person name="Hansen M."/>
            <person name="Heiman D."/>
            <person name="Howarth C."/>
            <person name="Larimer J."/>
            <person name="Lui A."/>
            <person name="MacDonald P.J.P."/>
            <person name="McCowen C."/>
            <person name="Montmayeur A."/>
            <person name="Murphy C."/>
            <person name="Neiman D."/>
            <person name="Pearson M."/>
            <person name="Priest M."/>
            <person name="Roberts A."/>
            <person name="Saif S."/>
            <person name="Shea T."/>
            <person name="Sisk P."/>
            <person name="Stolte C."/>
            <person name="Sykes S."/>
            <person name="Wortman J."/>
            <person name="Nusbaum C."/>
            <person name="Birren B."/>
        </authorList>
    </citation>
    <scope>NUCLEOTIDE SEQUENCE [LARGE SCALE GENOMIC DNA]</scope>
    <source>
        <strain evidence="5 6">CL02T12C06</strain>
    </source>
</reference>
<proteinExistence type="inferred from homology"/>
<dbReference type="GO" id="GO:0003677">
    <property type="term" value="F:DNA binding"/>
    <property type="evidence" value="ECO:0007669"/>
    <property type="project" value="UniProtKB-KW"/>
</dbReference>
<evidence type="ECO:0000313" key="5">
    <source>
        <dbReference type="EMBL" id="EIY37063.1"/>
    </source>
</evidence>
<dbReference type="CDD" id="cd01185">
    <property type="entry name" value="INTN1_C_like"/>
    <property type="match status" value="1"/>
</dbReference>
<organism evidence="5 6">
    <name type="scientific">Phocaeicola dorei CL02T12C06</name>
    <dbReference type="NCBI Taxonomy" id="997876"/>
    <lineage>
        <taxon>Bacteria</taxon>
        <taxon>Pseudomonadati</taxon>
        <taxon>Bacteroidota</taxon>
        <taxon>Bacteroidia</taxon>
        <taxon>Bacteroidales</taxon>
        <taxon>Bacteroidaceae</taxon>
        <taxon>Phocaeicola</taxon>
    </lineage>
</organism>
<gene>
    <name evidence="5" type="ORF">HMPREF1064_01309</name>
</gene>
<dbReference type="InterPro" id="IPR011010">
    <property type="entry name" value="DNA_brk_join_enz"/>
</dbReference>
<dbReference type="Proteomes" id="UP000005974">
    <property type="component" value="Unassembled WGS sequence"/>
</dbReference>
<keyword evidence="2" id="KW-0238">DNA-binding</keyword>
<dbReference type="InterPro" id="IPR013762">
    <property type="entry name" value="Integrase-like_cat_sf"/>
</dbReference>
<evidence type="ECO:0000259" key="4">
    <source>
        <dbReference type="PROSITE" id="PS51898"/>
    </source>
</evidence>